<reference evidence="2 3" key="1">
    <citation type="submission" date="2024-05" db="EMBL/GenBank/DDBJ databases">
        <title>Long read based assembly of the Candida bracarensis genome reveals expanded adhesin content.</title>
        <authorList>
            <person name="Marcet-Houben M."/>
            <person name="Ksiezopolska E."/>
            <person name="Gabaldon T."/>
        </authorList>
    </citation>
    <scope>NUCLEOTIDE SEQUENCE [LARGE SCALE GENOMIC DNA]</scope>
    <source>
        <strain evidence="2 3">CBM6</strain>
    </source>
</reference>
<feature type="compositionally biased region" description="Acidic residues" evidence="1">
    <location>
        <begin position="662"/>
        <end position="671"/>
    </location>
</feature>
<feature type="compositionally biased region" description="Basic and acidic residues" evidence="1">
    <location>
        <begin position="649"/>
        <end position="661"/>
    </location>
</feature>
<accession>A0ABR4NU55</accession>
<dbReference type="Proteomes" id="UP001623330">
    <property type="component" value="Unassembled WGS sequence"/>
</dbReference>
<feature type="region of interest" description="Disordered" evidence="1">
    <location>
        <begin position="262"/>
        <end position="289"/>
    </location>
</feature>
<keyword evidence="3" id="KW-1185">Reference proteome</keyword>
<feature type="compositionally biased region" description="Low complexity" evidence="1">
    <location>
        <begin position="468"/>
        <end position="482"/>
    </location>
</feature>
<feature type="compositionally biased region" description="Polar residues" evidence="1">
    <location>
        <begin position="9"/>
        <end position="19"/>
    </location>
</feature>
<dbReference type="EMBL" id="JBEVYD010000005">
    <property type="protein sequence ID" value="KAL3232191.1"/>
    <property type="molecule type" value="Genomic_DNA"/>
</dbReference>
<feature type="region of interest" description="Disordered" evidence="1">
    <location>
        <begin position="329"/>
        <end position="385"/>
    </location>
</feature>
<comment type="caution">
    <text evidence="2">The sequence shown here is derived from an EMBL/GenBank/DDBJ whole genome shotgun (WGS) entry which is preliminary data.</text>
</comment>
<gene>
    <name evidence="2" type="ORF">RNJ44_04107</name>
</gene>
<feature type="compositionally biased region" description="Polar residues" evidence="1">
    <location>
        <begin position="450"/>
        <end position="462"/>
    </location>
</feature>
<evidence type="ECO:0000256" key="1">
    <source>
        <dbReference type="SAM" id="MobiDB-lite"/>
    </source>
</evidence>
<evidence type="ECO:0000313" key="3">
    <source>
        <dbReference type="Proteomes" id="UP001623330"/>
    </source>
</evidence>
<sequence length="728" mass="80916">MSGMIIRTPTRTKTKSFNGKQMDFTFPPSGELPRDTMDEHTLDNHRILNEALKAKNQDDFEASSQIFSDYTSASNANTNSGNSSNYYSFANISDNTTTSPRLFPQNNSMMPPPILEHKVSSYQERSPSVSLDPQSTRIQSNYSFTNSLQNLRDATNAKSVTMESTAPTMTHQTIPTADNISVNFSDITGYDDNEFLIDNSTPEIIKDDIAMPAIQETTKDHKKVQSVVKTDITMATLAPPKPLNLENTPSIQKVYSNSLLTSSMNSSQPVKTPRSSRSTASSRSSLKRSNAVRCKGGLLQYFTQMGIRVRRQFKKLRLVIRGKLFRLKKNSKNPSRNNSVRSGMSVSRLPKLRNNNNKQRQESSSFAPHTLHQKRTQAYSSKLQKSISMRSLEPALITPTIPEKVEPKSVIPTKLEKEQAVVPQKIKNTPSLRRTPSSIRRAASILTSTVNTPKSATNNRNSIIEGDNYQSSRYSSRNSSLKSKTRLVRSSGSNALSSIARQPSIVVKNKVIPLSMSRFSIKEEIAEEDEDDSDDSFDYYLETQPVDEVSPVSSAEAEDLKSTHIYGTNTGDIKTLYKHYLSTIIAERIRARVQMAKDAEESKRVQLSVDTSAQSSKDPIVSILTEYESSAESNLFEEDTEPTTPVTTRNEDEKGSSKDSVQDESEEDNEEGLSALPGLPPLNVRNNHHSTMSIAIQSPFSSDNASSTSIFCIPVKRSLTLPVSMKLV</sequence>
<feature type="region of interest" description="Disordered" evidence="1">
    <location>
        <begin position="450"/>
        <end position="486"/>
    </location>
</feature>
<feature type="compositionally biased region" description="Low complexity" evidence="1">
    <location>
        <begin position="332"/>
        <end position="342"/>
    </location>
</feature>
<feature type="compositionally biased region" description="Polar residues" evidence="1">
    <location>
        <begin position="376"/>
        <end position="385"/>
    </location>
</feature>
<organism evidence="2 3">
    <name type="scientific">Nakaseomyces bracarensis</name>
    <dbReference type="NCBI Taxonomy" id="273131"/>
    <lineage>
        <taxon>Eukaryota</taxon>
        <taxon>Fungi</taxon>
        <taxon>Dikarya</taxon>
        <taxon>Ascomycota</taxon>
        <taxon>Saccharomycotina</taxon>
        <taxon>Saccharomycetes</taxon>
        <taxon>Saccharomycetales</taxon>
        <taxon>Saccharomycetaceae</taxon>
        <taxon>Nakaseomyces</taxon>
    </lineage>
</organism>
<evidence type="ECO:0000313" key="2">
    <source>
        <dbReference type="EMBL" id="KAL3232191.1"/>
    </source>
</evidence>
<feature type="region of interest" description="Disordered" evidence="1">
    <location>
        <begin position="629"/>
        <end position="686"/>
    </location>
</feature>
<feature type="compositionally biased region" description="Polar residues" evidence="1">
    <location>
        <begin position="353"/>
        <end position="367"/>
    </location>
</feature>
<feature type="compositionally biased region" description="Low complexity" evidence="1">
    <location>
        <begin position="275"/>
        <end position="289"/>
    </location>
</feature>
<protein>
    <submittedName>
        <fullName evidence="2">Altered inheritance of mitochondria protein 44</fullName>
    </submittedName>
</protein>
<proteinExistence type="predicted"/>
<feature type="region of interest" description="Disordered" evidence="1">
    <location>
        <begin position="1"/>
        <end position="33"/>
    </location>
</feature>
<name>A0ABR4NU55_9SACH</name>